<evidence type="ECO:0000256" key="1">
    <source>
        <dbReference type="ARBA" id="ARBA00004141"/>
    </source>
</evidence>
<feature type="transmembrane region" description="Helical" evidence="5">
    <location>
        <begin position="39"/>
        <end position="61"/>
    </location>
</feature>
<dbReference type="GO" id="GO:0015112">
    <property type="term" value="F:nitrate transmembrane transporter activity"/>
    <property type="evidence" value="ECO:0007669"/>
    <property type="project" value="InterPro"/>
</dbReference>
<comment type="caution">
    <text evidence="6">The sequence shown here is derived from an EMBL/GenBank/DDBJ whole genome shotgun (WGS) entry which is preliminary data.</text>
</comment>
<proteinExistence type="predicted"/>
<keyword evidence="2 5" id="KW-0812">Transmembrane</keyword>
<keyword evidence="7" id="KW-1185">Reference proteome</keyword>
<keyword evidence="4 5" id="KW-0472">Membrane</keyword>
<evidence type="ECO:0000256" key="5">
    <source>
        <dbReference type="SAM" id="Phobius"/>
    </source>
</evidence>
<comment type="subcellular location">
    <subcellularLocation>
        <location evidence="1">Membrane</location>
        <topology evidence="1">Multi-pass membrane protein</topology>
    </subcellularLocation>
</comment>
<evidence type="ECO:0000256" key="2">
    <source>
        <dbReference type="ARBA" id="ARBA00022692"/>
    </source>
</evidence>
<dbReference type="EMBL" id="PGOL01003139">
    <property type="protein sequence ID" value="PKI42662.1"/>
    <property type="molecule type" value="Genomic_DNA"/>
</dbReference>
<gene>
    <name evidence="6" type="ORF">CRG98_036944</name>
</gene>
<evidence type="ECO:0008006" key="8">
    <source>
        <dbReference type="Google" id="ProtNLM"/>
    </source>
</evidence>
<dbReference type="GO" id="GO:0016020">
    <property type="term" value="C:membrane"/>
    <property type="evidence" value="ECO:0007669"/>
    <property type="project" value="UniProtKB-SubCell"/>
</dbReference>
<name>A0A2I0IF92_PUNGR</name>
<evidence type="ECO:0000256" key="4">
    <source>
        <dbReference type="ARBA" id="ARBA00023136"/>
    </source>
</evidence>
<accession>A0A2I0IF92</accession>
<evidence type="ECO:0000256" key="3">
    <source>
        <dbReference type="ARBA" id="ARBA00022989"/>
    </source>
</evidence>
<protein>
    <recommendedName>
        <fullName evidence="8">Major facilitator superfamily (MFS) profile domain-containing protein</fullName>
    </recommendedName>
</protein>
<sequence>MDSLFASVAVMVAFSIFCQAACGLPFRVVLFVSRSFRSLGVISGMTGGGGDVGAVITQLIFFKGSRYSKEMGMMLMGIMIICCTLPICLIYFPQWGGMFSGPTSKKGFTEEDYDYGAPMRRREAIRQA</sequence>
<feature type="transmembrane region" description="Helical" evidence="5">
    <location>
        <begin position="73"/>
        <end position="92"/>
    </location>
</feature>
<dbReference type="AlphaFoldDB" id="A0A2I0IF92"/>
<organism evidence="6 7">
    <name type="scientific">Punica granatum</name>
    <name type="common">Pomegranate</name>
    <dbReference type="NCBI Taxonomy" id="22663"/>
    <lineage>
        <taxon>Eukaryota</taxon>
        <taxon>Viridiplantae</taxon>
        <taxon>Streptophyta</taxon>
        <taxon>Embryophyta</taxon>
        <taxon>Tracheophyta</taxon>
        <taxon>Spermatophyta</taxon>
        <taxon>Magnoliopsida</taxon>
        <taxon>eudicotyledons</taxon>
        <taxon>Gunneridae</taxon>
        <taxon>Pentapetalae</taxon>
        <taxon>rosids</taxon>
        <taxon>malvids</taxon>
        <taxon>Myrtales</taxon>
        <taxon>Lythraceae</taxon>
        <taxon>Punica</taxon>
    </lineage>
</organism>
<reference evidence="6 7" key="1">
    <citation type="submission" date="2017-11" db="EMBL/GenBank/DDBJ databases">
        <title>De-novo sequencing of pomegranate (Punica granatum L.) genome.</title>
        <authorList>
            <person name="Akparov Z."/>
            <person name="Amiraslanov A."/>
            <person name="Hajiyeva S."/>
            <person name="Abbasov M."/>
            <person name="Kaur K."/>
            <person name="Hamwieh A."/>
            <person name="Solovyev V."/>
            <person name="Salamov A."/>
            <person name="Braich B."/>
            <person name="Kosarev P."/>
            <person name="Mahmoud A."/>
            <person name="Hajiyev E."/>
            <person name="Babayeva S."/>
            <person name="Izzatullayeva V."/>
            <person name="Mammadov A."/>
            <person name="Mammadov A."/>
            <person name="Sharifova S."/>
            <person name="Ojaghi J."/>
            <person name="Eynullazada K."/>
            <person name="Bayramov B."/>
            <person name="Abdulazimova A."/>
            <person name="Shahmuradov I."/>
        </authorList>
    </citation>
    <scope>NUCLEOTIDE SEQUENCE [LARGE SCALE GENOMIC DNA]</scope>
    <source>
        <strain evidence="7">cv. AG2017</strain>
        <tissue evidence="6">Leaf</tissue>
    </source>
</reference>
<keyword evidence="3 5" id="KW-1133">Transmembrane helix</keyword>
<evidence type="ECO:0000313" key="6">
    <source>
        <dbReference type="EMBL" id="PKI42662.1"/>
    </source>
</evidence>
<dbReference type="InterPro" id="IPR044772">
    <property type="entry name" value="NO3_transporter"/>
</dbReference>
<evidence type="ECO:0000313" key="7">
    <source>
        <dbReference type="Proteomes" id="UP000233551"/>
    </source>
</evidence>
<dbReference type="STRING" id="22663.A0A2I0IF92"/>
<dbReference type="PANTHER" id="PTHR23515">
    <property type="entry name" value="HIGH-AFFINITY NITRATE TRANSPORTER 2.3"/>
    <property type="match status" value="1"/>
</dbReference>
<dbReference type="Proteomes" id="UP000233551">
    <property type="component" value="Unassembled WGS sequence"/>
</dbReference>